<dbReference type="PROSITE" id="PS50215">
    <property type="entry name" value="ADAM_MEPRO"/>
    <property type="match status" value="1"/>
</dbReference>
<dbReference type="CDD" id="cd04269">
    <property type="entry name" value="ZnMc_adamalysin_II_like"/>
    <property type="match status" value="1"/>
</dbReference>
<evidence type="ECO:0000259" key="15">
    <source>
        <dbReference type="PROSITE" id="PS50215"/>
    </source>
</evidence>
<name>A0A8C4QZD8_EPTBU</name>
<dbReference type="Gene3D" id="3.40.390.10">
    <property type="entry name" value="Collagenase (Catalytic Domain)"/>
    <property type="match status" value="1"/>
</dbReference>
<dbReference type="Ensembl" id="ENSEBUT00000023428.1">
    <property type="protein sequence ID" value="ENSEBUP00000022852.1"/>
    <property type="gene ID" value="ENSEBUG00000014084.1"/>
</dbReference>
<feature type="region of interest" description="Disordered" evidence="11">
    <location>
        <begin position="755"/>
        <end position="860"/>
    </location>
</feature>
<feature type="transmembrane region" description="Helical" evidence="12">
    <location>
        <begin position="690"/>
        <end position="712"/>
    </location>
</feature>
<dbReference type="InterPro" id="IPR002870">
    <property type="entry name" value="Peptidase_M12B_N"/>
</dbReference>
<keyword evidence="2" id="KW-0800">Toxin</keyword>
<dbReference type="OMA" id="FAKCEIR"/>
<keyword evidence="4 12" id="KW-0812">Transmembrane</keyword>
<feature type="domain" description="Disintegrin" evidence="14">
    <location>
        <begin position="373"/>
        <end position="459"/>
    </location>
</feature>
<reference evidence="16" key="1">
    <citation type="submission" date="2025-05" db="UniProtKB">
        <authorList>
            <consortium name="Ensembl"/>
        </authorList>
    </citation>
    <scope>IDENTIFICATION</scope>
</reference>
<dbReference type="Proteomes" id="UP000694388">
    <property type="component" value="Unplaced"/>
</dbReference>
<keyword evidence="3 9" id="KW-0245">EGF-like domain</keyword>
<dbReference type="Pfam" id="PF00200">
    <property type="entry name" value="Disintegrin"/>
    <property type="match status" value="1"/>
</dbReference>
<dbReference type="GO" id="GO:0004222">
    <property type="term" value="F:metalloendopeptidase activity"/>
    <property type="evidence" value="ECO:0007669"/>
    <property type="project" value="InterPro"/>
</dbReference>
<evidence type="ECO:0000256" key="5">
    <source>
        <dbReference type="ARBA" id="ARBA00022989"/>
    </source>
</evidence>
<dbReference type="Pfam" id="PF08516">
    <property type="entry name" value="ADAM_CR"/>
    <property type="match status" value="1"/>
</dbReference>
<feature type="active site" evidence="10">
    <location>
        <position position="300"/>
    </location>
</feature>
<evidence type="ECO:0000256" key="11">
    <source>
        <dbReference type="SAM" id="MobiDB-lite"/>
    </source>
</evidence>
<dbReference type="GeneTree" id="ENSGT00940000158585"/>
<dbReference type="InterPro" id="IPR036436">
    <property type="entry name" value="Disintegrin_dom_sf"/>
</dbReference>
<proteinExistence type="predicted"/>
<dbReference type="SUPFAM" id="SSF55486">
    <property type="entry name" value="Metalloproteases ('zincins'), catalytic domain"/>
    <property type="match status" value="1"/>
</dbReference>
<dbReference type="GO" id="GO:0005886">
    <property type="term" value="C:plasma membrane"/>
    <property type="evidence" value="ECO:0007669"/>
    <property type="project" value="UniProtKB-ARBA"/>
</dbReference>
<dbReference type="FunFam" id="4.10.70.10:FF:000001">
    <property type="entry name" value="Disintegrin and metalloproteinase domain-containing protein 22"/>
    <property type="match status" value="1"/>
</dbReference>
<evidence type="ECO:0000313" key="17">
    <source>
        <dbReference type="Proteomes" id="UP000694388"/>
    </source>
</evidence>
<evidence type="ECO:0000256" key="12">
    <source>
        <dbReference type="SAM" id="Phobius"/>
    </source>
</evidence>
<keyword evidence="7 9" id="KW-1015">Disulfide bond</keyword>
<evidence type="ECO:0000256" key="6">
    <source>
        <dbReference type="ARBA" id="ARBA00023136"/>
    </source>
</evidence>
<keyword evidence="6 12" id="KW-0472">Membrane</keyword>
<evidence type="ECO:0000256" key="4">
    <source>
        <dbReference type="ARBA" id="ARBA00022692"/>
    </source>
</evidence>
<dbReference type="Gene3D" id="2.60.120.260">
    <property type="entry name" value="Galactose-binding domain-like"/>
    <property type="match status" value="1"/>
</dbReference>
<keyword evidence="5 12" id="KW-1133">Transmembrane helix</keyword>
<evidence type="ECO:0000256" key="2">
    <source>
        <dbReference type="ARBA" id="ARBA00022508"/>
    </source>
</evidence>
<dbReference type="InterPro" id="IPR013111">
    <property type="entry name" value="EGF_extracell"/>
</dbReference>
<organism evidence="16 17">
    <name type="scientific">Eptatretus burgeri</name>
    <name type="common">Inshore hagfish</name>
    <dbReference type="NCBI Taxonomy" id="7764"/>
    <lineage>
        <taxon>Eukaryota</taxon>
        <taxon>Metazoa</taxon>
        <taxon>Chordata</taxon>
        <taxon>Craniata</taxon>
        <taxon>Vertebrata</taxon>
        <taxon>Cyclostomata</taxon>
        <taxon>Myxini</taxon>
        <taxon>Myxiniformes</taxon>
        <taxon>Myxinidae</taxon>
        <taxon>Eptatretinae</taxon>
        <taxon>Eptatretus</taxon>
    </lineage>
</organism>
<dbReference type="InterPro" id="IPR001762">
    <property type="entry name" value="Disintegrin_dom"/>
</dbReference>
<evidence type="ECO:0000256" key="10">
    <source>
        <dbReference type="PROSITE-ProRule" id="PRU00276"/>
    </source>
</evidence>
<dbReference type="InterPro" id="IPR001590">
    <property type="entry name" value="Peptidase_M12B"/>
</dbReference>
<dbReference type="PROSITE" id="PS50026">
    <property type="entry name" value="EGF_3"/>
    <property type="match status" value="1"/>
</dbReference>
<keyword evidence="17" id="KW-1185">Reference proteome</keyword>
<dbReference type="Ensembl" id="ENSEBUT00000023482.1">
    <property type="protein sequence ID" value="ENSEBUP00000022906.1"/>
    <property type="gene ID" value="ENSEBUG00000014084.1"/>
</dbReference>
<dbReference type="Pfam" id="PF07974">
    <property type="entry name" value="EGF_2"/>
    <property type="match status" value="1"/>
</dbReference>
<keyword evidence="10" id="KW-0862">Zinc</keyword>
<dbReference type="SUPFAM" id="SSF57552">
    <property type="entry name" value="Blood coagulation inhibitor (disintegrin)"/>
    <property type="match status" value="1"/>
</dbReference>
<feature type="binding site" evidence="10">
    <location>
        <position position="303"/>
    </location>
    <ligand>
        <name>Zn(2+)</name>
        <dbReference type="ChEBI" id="CHEBI:29105"/>
        <note>catalytic</note>
    </ligand>
</feature>
<protein>
    <submittedName>
        <fullName evidence="16">ADAM metallopeptidase domain 8b</fullName>
    </submittedName>
</protein>
<dbReference type="InterPro" id="IPR024079">
    <property type="entry name" value="MetalloPept_cat_dom_sf"/>
</dbReference>
<dbReference type="PROSITE" id="PS01186">
    <property type="entry name" value="EGF_2"/>
    <property type="match status" value="1"/>
</dbReference>
<dbReference type="PROSITE" id="PS50214">
    <property type="entry name" value="DISINTEGRIN_2"/>
    <property type="match status" value="1"/>
</dbReference>
<feature type="binding site" evidence="10">
    <location>
        <position position="309"/>
    </location>
    <ligand>
        <name>Zn(2+)</name>
        <dbReference type="ChEBI" id="CHEBI:29105"/>
        <note>catalytic</note>
    </ligand>
</feature>
<dbReference type="PROSITE" id="PS00427">
    <property type="entry name" value="DISINTEGRIN_1"/>
    <property type="match status" value="1"/>
</dbReference>
<dbReference type="InterPro" id="IPR034027">
    <property type="entry name" value="Reprolysin_adamalysin"/>
</dbReference>
<feature type="disulfide bond" evidence="9">
    <location>
        <begin position="627"/>
        <end position="636"/>
    </location>
</feature>
<comment type="subcellular location">
    <subcellularLocation>
        <location evidence="1">Membrane</location>
        <topology evidence="1">Single-pass type I membrane protein</topology>
    </subcellularLocation>
</comment>
<dbReference type="Pfam" id="PF01562">
    <property type="entry name" value="Pep_M12B_propep"/>
    <property type="match status" value="1"/>
</dbReference>
<evidence type="ECO:0000256" key="1">
    <source>
        <dbReference type="ARBA" id="ARBA00004479"/>
    </source>
</evidence>
<dbReference type="PANTHER" id="PTHR11905:SF159">
    <property type="entry name" value="ADAM METALLOPROTEASE"/>
    <property type="match status" value="1"/>
</dbReference>
<evidence type="ECO:0000259" key="13">
    <source>
        <dbReference type="PROSITE" id="PS50026"/>
    </source>
</evidence>
<dbReference type="Gene3D" id="3.40.1620.60">
    <property type="match status" value="1"/>
</dbReference>
<evidence type="ECO:0000256" key="9">
    <source>
        <dbReference type="PROSITE-ProRule" id="PRU00076"/>
    </source>
</evidence>
<keyword evidence="2" id="KW-1217">Cell adhesion impairing toxin</keyword>
<feature type="disulfide bond" evidence="8">
    <location>
        <begin position="431"/>
        <end position="451"/>
    </location>
</feature>
<evidence type="ECO:0000256" key="3">
    <source>
        <dbReference type="ARBA" id="ARBA00022536"/>
    </source>
</evidence>
<feature type="binding site" evidence="10">
    <location>
        <position position="299"/>
    </location>
    <ligand>
        <name>Zn(2+)</name>
        <dbReference type="ChEBI" id="CHEBI:29105"/>
        <note>catalytic</note>
    </ligand>
</feature>
<sequence length="860" mass="93404">MYEVPIRCLVGCRHNIPRAQRFAIRAEGRPLVLRLHKNEDLLSSGFTEVHYLENGTRIASTSHSKDHCLYHGDVEGVEGSDVSLSTCAGLSGLVTVSNTSYILEPLEDSVEGKHITYPLEHAALKLGVCGVKENKSVILGMPRLASVRHPDNEVERLLLTETKYVSLMVVADKEEYIRMGRDRLKLKQRVLDIANHIDKLYRPLKTRIALVGLEIWTDHDKISVSSNPETTLHQFLSWRSKNLLLRKRHSNAQLITGIDFDGATVGLAPIGTMCSTMQSGAVNQDHSRNAVGVATTMAHEMGHNFGMQHDLQERGCHCSTPDHMGGCILKPNVGSQYPHHFSSCSENDYTDFLIRGTAQCLLKPPASHELYGGAVCGNLFLDDGEDCDCGSEEECINPCCDARTCRLKPGAQCAQGSCCHSCKIKKAGEQCREAKGDCDLPEVCDGQSSDCPANLNRMDGTPCHNGQAYCFNGACPLLNKQCQMLWGSGSSVAEDICFEKVNIGGNRYGNCGIMSIGYVPCQPKDVRCGKLQCTGGSQFPVTGSTMTMTLTQGFQSFICKIAGSESDNDHTNTEPDQATRVVSGTKCGNGKMCVDGTCLEARSLQVDECTASCNGHGVCNNKKQCHCDEGWFPPFCSSQTAGIPLQTFPPVVTVLSGSWSTYPGFTDYEFFPPASSPPTTKPPAPAQTSIIIGAIVGAIISLIVIIAALILIQRWKKSPGSLYTRNRRIRSPRTHAPPVVASSVLNIESSCDSSTTSLVHSVPKPRVKPQLPPKHPEPPRVLLKSNAALKIERPRTPPPPPKVKKAPNDIISPLARQETRPPPPNKPLPTLAFSGKPSGIQNAPRVPLKPLKPLLPPKTK</sequence>
<feature type="domain" description="EGF-like" evidence="13">
    <location>
        <begin position="605"/>
        <end position="637"/>
    </location>
</feature>
<evidence type="ECO:0000259" key="14">
    <source>
        <dbReference type="PROSITE" id="PS50214"/>
    </source>
</evidence>
<dbReference type="InterPro" id="IPR000742">
    <property type="entry name" value="EGF"/>
</dbReference>
<dbReference type="GO" id="GO:0006508">
    <property type="term" value="P:proteolysis"/>
    <property type="evidence" value="ECO:0007669"/>
    <property type="project" value="InterPro"/>
</dbReference>
<feature type="domain" description="Peptidase M12B" evidence="15">
    <location>
        <begin position="163"/>
        <end position="365"/>
    </location>
</feature>
<dbReference type="SMART" id="SM00050">
    <property type="entry name" value="DISIN"/>
    <property type="match status" value="1"/>
</dbReference>
<dbReference type="InterPro" id="IPR018358">
    <property type="entry name" value="Disintegrin_CS"/>
</dbReference>
<accession>A0A8C4QZD8</accession>
<evidence type="ECO:0000256" key="7">
    <source>
        <dbReference type="ARBA" id="ARBA00023157"/>
    </source>
</evidence>
<dbReference type="Pfam" id="PF01421">
    <property type="entry name" value="Reprolysin"/>
    <property type="match status" value="1"/>
</dbReference>
<dbReference type="SMART" id="SM00608">
    <property type="entry name" value="ACR"/>
    <property type="match status" value="1"/>
</dbReference>
<evidence type="ECO:0000313" key="16">
    <source>
        <dbReference type="Ensembl" id="ENSEBUP00000022852.1"/>
    </source>
</evidence>
<dbReference type="Gene3D" id="4.10.70.10">
    <property type="entry name" value="Disintegrin domain"/>
    <property type="match status" value="1"/>
</dbReference>
<comment type="caution">
    <text evidence="9">Lacks conserved residue(s) required for the propagation of feature annotation.</text>
</comment>
<dbReference type="AlphaFoldDB" id="A0A8C4QZD8"/>
<dbReference type="InterPro" id="IPR006586">
    <property type="entry name" value="ADAM_Cys-rich"/>
</dbReference>
<dbReference type="PANTHER" id="PTHR11905">
    <property type="entry name" value="ADAM A DISINTEGRIN AND METALLOPROTEASE DOMAIN"/>
    <property type="match status" value="1"/>
</dbReference>
<dbReference type="GO" id="GO:0046872">
    <property type="term" value="F:metal ion binding"/>
    <property type="evidence" value="ECO:0007669"/>
    <property type="project" value="UniProtKB-KW"/>
</dbReference>
<feature type="disulfide bond" evidence="9">
    <location>
        <begin position="609"/>
        <end position="619"/>
    </location>
</feature>
<keyword evidence="10" id="KW-0479">Metal-binding</keyword>
<evidence type="ECO:0000256" key="8">
    <source>
        <dbReference type="PROSITE-ProRule" id="PRU00068"/>
    </source>
</evidence>
<dbReference type="PRINTS" id="PR00289">
    <property type="entry name" value="DISINTEGRIN"/>
</dbReference>
<dbReference type="FunFam" id="3.40.390.10:FF:000002">
    <property type="entry name" value="Disintegrin and metalloproteinase domain-containing protein 22"/>
    <property type="match status" value="1"/>
</dbReference>